<feature type="non-terminal residue" evidence="1">
    <location>
        <position position="1"/>
    </location>
</feature>
<comment type="caution">
    <text evidence="1">The sequence shown here is derived from an EMBL/GenBank/DDBJ whole genome shotgun (WGS) entry which is preliminary data.</text>
</comment>
<gene>
    <name evidence="1" type="ORF">S06H3_65283</name>
</gene>
<proteinExistence type="predicted"/>
<protein>
    <submittedName>
        <fullName evidence="1">Uncharacterized protein</fullName>
    </submittedName>
</protein>
<dbReference type="EMBL" id="BARV01043896">
    <property type="protein sequence ID" value="GAI67079.1"/>
    <property type="molecule type" value="Genomic_DNA"/>
</dbReference>
<name>X1SH48_9ZZZZ</name>
<evidence type="ECO:0000313" key="1">
    <source>
        <dbReference type="EMBL" id="GAI67079.1"/>
    </source>
</evidence>
<sequence length="36" mass="4547">YYELYHYSPYIDSHIRTIEIHLQLSNLFLWHQRSIP</sequence>
<accession>X1SH48</accession>
<reference evidence="1" key="1">
    <citation type="journal article" date="2014" name="Front. Microbiol.">
        <title>High frequency of phylogenetically diverse reductive dehalogenase-homologous genes in deep subseafloor sedimentary metagenomes.</title>
        <authorList>
            <person name="Kawai M."/>
            <person name="Futagami T."/>
            <person name="Toyoda A."/>
            <person name="Takaki Y."/>
            <person name="Nishi S."/>
            <person name="Hori S."/>
            <person name="Arai W."/>
            <person name="Tsubouchi T."/>
            <person name="Morono Y."/>
            <person name="Uchiyama I."/>
            <person name="Ito T."/>
            <person name="Fujiyama A."/>
            <person name="Inagaki F."/>
            <person name="Takami H."/>
        </authorList>
    </citation>
    <scope>NUCLEOTIDE SEQUENCE</scope>
    <source>
        <strain evidence="1">Expedition CK06-06</strain>
    </source>
</reference>
<dbReference type="AlphaFoldDB" id="X1SH48"/>
<organism evidence="1">
    <name type="scientific">marine sediment metagenome</name>
    <dbReference type="NCBI Taxonomy" id="412755"/>
    <lineage>
        <taxon>unclassified sequences</taxon>
        <taxon>metagenomes</taxon>
        <taxon>ecological metagenomes</taxon>
    </lineage>
</organism>